<proteinExistence type="predicted"/>
<dbReference type="PATRIC" id="fig|866895.3.peg.1370"/>
<gene>
    <name evidence="1" type="ordered locus">HBHAL_2364</name>
</gene>
<dbReference type="KEGG" id="hhd:HBHAL_2364"/>
<dbReference type="Proteomes" id="UP000007397">
    <property type="component" value="Chromosome"/>
</dbReference>
<dbReference type="HOGENOM" id="CLU_2232769_0_0_9"/>
<organism evidence="1 2">
    <name type="scientific">Halobacillus halophilus (strain ATCC 35676 / DSM 2266 / JCM 20832 / KCTC 3685 / LMG 17431 / NBRC 102448 / NCIMB 2269)</name>
    <name type="common">Sporosarcina halophila</name>
    <dbReference type="NCBI Taxonomy" id="866895"/>
    <lineage>
        <taxon>Bacteria</taxon>
        <taxon>Bacillati</taxon>
        <taxon>Bacillota</taxon>
        <taxon>Bacilli</taxon>
        <taxon>Bacillales</taxon>
        <taxon>Bacillaceae</taxon>
        <taxon>Halobacillus</taxon>
    </lineage>
</organism>
<sequence length="105" mass="12396">MKKICSMWMDEQEALGIIEWEDEVFGTCFRPIKLSEHDYGGFTLIGRRWYTTYNGAREFFRHKTNSLRINGRMKKKDLGSMNYVVKRSHKDTYNVTDKTQSTGSK</sequence>
<accession>I0JKP1</accession>
<name>I0JKP1_HALH3</name>
<reference evidence="1 2" key="1">
    <citation type="journal article" date="2013" name="Environ. Microbiol.">
        <title>Chloride and organic osmolytes: a hybrid strategy to cope with elevated salinities by the moderately halophilic, chloride-dependent bacterium Halobacillus halophilus.</title>
        <authorList>
            <person name="Saum S.H."/>
            <person name="Pfeiffer F."/>
            <person name="Palm P."/>
            <person name="Rampp M."/>
            <person name="Schuster S.C."/>
            <person name="Muller V."/>
            <person name="Oesterhelt D."/>
        </authorList>
    </citation>
    <scope>NUCLEOTIDE SEQUENCE [LARGE SCALE GENOMIC DNA]</scope>
    <source>
        <strain evidence="2">ATCC 35676 / DSM 2266 / JCM 20832 / KCTC 3685 / LMG 17431 / NBRC 102448 / NCIMB 2269</strain>
    </source>
</reference>
<keyword evidence="2" id="KW-1185">Reference proteome</keyword>
<protein>
    <submittedName>
        <fullName evidence="1">Uncharacterized protein</fullName>
    </submittedName>
</protein>
<dbReference type="AlphaFoldDB" id="I0JKP1"/>
<dbReference type="eggNOG" id="ENOG502ZM50">
    <property type="taxonomic scope" value="Bacteria"/>
</dbReference>
<evidence type="ECO:0000313" key="2">
    <source>
        <dbReference type="Proteomes" id="UP000007397"/>
    </source>
</evidence>
<dbReference type="EMBL" id="HE717023">
    <property type="protein sequence ID" value="CCG44710.1"/>
    <property type="molecule type" value="Genomic_DNA"/>
</dbReference>
<dbReference type="RefSeq" id="WP_014642612.1">
    <property type="nucleotide sequence ID" value="NC_017668.1"/>
</dbReference>
<evidence type="ECO:0000313" key="1">
    <source>
        <dbReference type="EMBL" id="CCG44710.1"/>
    </source>
</evidence>